<dbReference type="PANTHER" id="PTHR34580">
    <property type="match status" value="1"/>
</dbReference>
<dbReference type="RefSeq" id="WP_120516244.1">
    <property type="nucleotide sequence ID" value="NZ_QXZY01000005.1"/>
</dbReference>
<comment type="caution">
    <text evidence="3">The sequence shown here is derived from an EMBL/GenBank/DDBJ whole genome shotgun (WGS) entry which is preliminary data.</text>
</comment>
<protein>
    <submittedName>
        <fullName evidence="3">WYL domain-containing protein</fullName>
    </submittedName>
</protein>
<organism evidence="3 4">
    <name type="scientific">Chitinophaga barathri</name>
    <dbReference type="NCBI Taxonomy" id="1647451"/>
    <lineage>
        <taxon>Bacteria</taxon>
        <taxon>Pseudomonadati</taxon>
        <taxon>Bacteroidota</taxon>
        <taxon>Chitinophagia</taxon>
        <taxon>Chitinophagales</taxon>
        <taxon>Chitinophagaceae</taxon>
        <taxon>Chitinophaga</taxon>
    </lineage>
</organism>
<name>A0A3N4MI50_9BACT</name>
<dbReference type="Pfam" id="PF25583">
    <property type="entry name" value="WCX"/>
    <property type="match status" value="1"/>
</dbReference>
<dbReference type="PROSITE" id="PS52050">
    <property type="entry name" value="WYL"/>
    <property type="match status" value="1"/>
</dbReference>
<dbReference type="PANTHER" id="PTHR34580:SF9">
    <property type="entry name" value="SLL5097 PROTEIN"/>
    <property type="match status" value="1"/>
</dbReference>
<dbReference type="InterPro" id="IPR057727">
    <property type="entry name" value="WCX_dom"/>
</dbReference>
<dbReference type="InterPro" id="IPR026881">
    <property type="entry name" value="WYL_dom"/>
</dbReference>
<evidence type="ECO:0000259" key="1">
    <source>
        <dbReference type="Pfam" id="PF13280"/>
    </source>
</evidence>
<gene>
    <name evidence="3" type="ORF">EG028_09055</name>
</gene>
<keyword evidence="4" id="KW-1185">Reference proteome</keyword>
<feature type="domain" description="WCX" evidence="2">
    <location>
        <begin position="255"/>
        <end position="331"/>
    </location>
</feature>
<evidence type="ECO:0000259" key="2">
    <source>
        <dbReference type="Pfam" id="PF25583"/>
    </source>
</evidence>
<sequence length="337" mass="39282">MATNKLALLRIKTIDSCLRNRKRKWTLEDLIEKVSDALYEYEGITNGISRRSIQGDIALMRSDKLGYNAPIIITDRKYYTYDDPDYSISNSPINASDMEKMKEIVGVLKQLSGFGYFEEMSDMVARLENTLLKSAPEGRNCIQFEANHQLKGINFIGPLYQAITRKIPLLITYRSFKASESRQAIYFPYLLKEYRNRWFLIARPKKQPLLITLALDRIQEFHEMSAKDYEEYEGTDFEKYYGEILGVTRSEKDRPQQVTLWVNKQNAPYVLTKPLHATQKLLKEDESGILISIHVVLNFELEREILGFGEFMKVVGPRHLKGRIRKRLEDARGLYEQ</sequence>
<dbReference type="OrthoDB" id="43316at2"/>
<dbReference type="AlphaFoldDB" id="A0A3N4MI50"/>
<reference evidence="4" key="1">
    <citation type="submission" date="2018-11" db="EMBL/GenBank/DDBJ databases">
        <title>Chitinophaga lutea sp.nov., isolate from arsenic contaminated soil.</title>
        <authorList>
            <person name="Zong Y."/>
        </authorList>
    </citation>
    <scope>NUCLEOTIDE SEQUENCE [LARGE SCALE GENOMIC DNA]</scope>
    <source>
        <strain evidence="4">YLT18</strain>
    </source>
</reference>
<evidence type="ECO:0000313" key="3">
    <source>
        <dbReference type="EMBL" id="RPD41457.1"/>
    </source>
</evidence>
<evidence type="ECO:0000313" key="4">
    <source>
        <dbReference type="Proteomes" id="UP000279089"/>
    </source>
</evidence>
<proteinExistence type="predicted"/>
<feature type="domain" description="WYL" evidence="1">
    <location>
        <begin position="157"/>
        <end position="221"/>
    </location>
</feature>
<accession>A0A3N4MI50</accession>
<dbReference type="InterPro" id="IPR051534">
    <property type="entry name" value="CBASS_pafABC_assoc_protein"/>
</dbReference>
<dbReference type="Pfam" id="PF13280">
    <property type="entry name" value="WYL"/>
    <property type="match status" value="1"/>
</dbReference>
<dbReference type="EMBL" id="RMBX01000004">
    <property type="protein sequence ID" value="RPD41457.1"/>
    <property type="molecule type" value="Genomic_DNA"/>
</dbReference>
<dbReference type="Proteomes" id="UP000279089">
    <property type="component" value="Unassembled WGS sequence"/>
</dbReference>